<dbReference type="InterPro" id="IPR005467">
    <property type="entry name" value="His_kinase_dom"/>
</dbReference>
<dbReference type="CDD" id="cd17546">
    <property type="entry name" value="REC_hyHK_CKI1_RcsC-like"/>
    <property type="match status" value="1"/>
</dbReference>
<dbReference type="SMART" id="SM00448">
    <property type="entry name" value="REC"/>
    <property type="match status" value="1"/>
</dbReference>
<dbReference type="PROSITE" id="PS50109">
    <property type="entry name" value="HIS_KIN"/>
    <property type="match status" value="1"/>
</dbReference>
<dbReference type="Pfam" id="PF02518">
    <property type="entry name" value="HATPase_c"/>
    <property type="match status" value="1"/>
</dbReference>
<keyword evidence="3 6" id="KW-0597">Phosphoprotein</keyword>
<evidence type="ECO:0000313" key="11">
    <source>
        <dbReference type="Proteomes" id="UP000053890"/>
    </source>
</evidence>
<dbReference type="OMA" id="GETNDAW"/>
<feature type="region of interest" description="Disordered" evidence="7">
    <location>
        <begin position="1"/>
        <end position="25"/>
    </location>
</feature>
<dbReference type="InterPro" id="IPR035965">
    <property type="entry name" value="PAS-like_dom_sf"/>
</dbReference>
<dbReference type="CDD" id="cd00130">
    <property type="entry name" value="PAS"/>
    <property type="match status" value="2"/>
</dbReference>
<reference evidence="10 11" key="1">
    <citation type="journal article" date="2015" name="Front. Microbiol.">
        <title>Genome sequence of the plant growth promoting endophytic yeast Rhodotorula graminis WP1.</title>
        <authorList>
            <person name="Firrincieli A."/>
            <person name="Otillar R."/>
            <person name="Salamov A."/>
            <person name="Schmutz J."/>
            <person name="Khan Z."/>
            <person name="Redman R.S."/>
            <person name="Fleck N.D."/>
            <person name="Lindquist E."/>
            <person name="Grigoriev I.V."/>
            <person name="Doty S.L."/>
        </authorList>
    </citation>
    <scope>NUCLEOTIDE SEQUENCE [LARGE SCALE GENOMIC DNA]</scope>
    <source>
        <strain evidence="10 11">WP1</strain>
    </source>
</reference>
<dbReference type="Pfam" id="PF00072">
    <property type="entry name" value="Response_reg"/>
    <property type="match status" value="1"/>
</dbReference>
<feature type="compositionally biased region" description="Low complexity" evidence="7">
    <location>
        <begin position="1128"/>
        <end position="1138"/>
    </location>
</feature>
<feature type="compositionally biased region" description="Basic and acidic residues" evidence="7">
    <location>
        <begin position="364"/>
        <end position="373"/>
    </location>
</feature>
<dbReference type="Gene3D" id="3.30.565.10">
    <property type="entry name" value="Histidine kinase-like ATPase, C-terminal domain"/>
    <property type="match status" value="1"/>
</dbReference>
<feature type="compositionally biased region" description="Low complexity" evidence="7">
    <location>
        <begin position="12"/>
        <end position="25"/>
    </location>
</feature>
<evidence type="ECO:0000256" key="6">
    <source>
        <dbReference type="PROSITE-ProRule" id="PRU00169"/>
    </source>
</evidence>
<dbReference type="Gene3D" id="3.30.450.20">
    <property type="entry name" value="PAS domain"/>
    <property type="match status" value="2"/>
</dbReference>
<comment type="catalytic activity">
    <reaction evidence="1">
        <text>ATP + protein L-histidine = ADP + protein N-phospho-L-histidine.</text>
        <dbReference type="EC" id="2.7.13.3"/>
    </reaction>
</comment>
<dbReference type="PRINTS" id="PR00344">
    <property type="entry name" value="BCTRLSENSOR"/>
</dbReference>
<dbReference type="PANTHER" id="PTHR43047:SF64">
    <property type="entry name" value="HISTIDINE KINASE CONTAINING CHEY-HOMOLOGOUS RECEIVER DOMAIN AND PAS DOMAIN-RELATED"/>
    <property type="match status" value="1"/>
</dbReference>
<feature type="region of interest" description="Disordered" evidence="7">
    <location>
        <begin position="146"/>
        <end position="222"/>
    </location>
</feature>
<evidence type="ECO:0000313" key="10">
    <source>
        <dbReference type="EMBL" id="KPV77318.1"/>
    </source>
</evidence>
<dbReference type="AlphaFoldDB" id="A0A194S9B1"/>
<dbReference type="Proteomes" id="UP000053890">
    <property type="component" value="Unassembled WGS sequence"/>
</dbReference>
<feature type="compositionally biased region" description="Low complexity" evidence="7">
    <location>
        <begin position="180"/>
        <end position="222"/>
    </location>
</feature>
<feature type="region of interest" description="Disordered" evidence="7">
    <location>
        <begin position="1160"/>
        <end position="1240"/>
    </location>
</feature>
<keyword evidence="4" id="KW-0808">Transferase</keyword>
<evidence type="ECO:0000256" key="5">
    <source>
        <dbReference type="ARBA" id="ARBA00022777"/>
    </source>
</evidence>
<feature type="compositionally biased region" description="Low complexity" evidence="7">
    <location>
        <begin position="295"/>
        <end position="308"/>
    </location>
</feature>
<dbReference type="PROSITE" id="PS50110">
    <property type="entry name" value="RESPONSE_REGULATORY"/>
    <property type="match status" value="1"/>
</dbReference>
<dbReference type="InterPro" id="IPR011006">
    <property type="entry name" value="CheY-like_superfamily"/>
</dbReference>
<feature type="domain" description="Histidine kinase" evidence="8">
    <location>
        <begin position="673"/>
        <end position="947"/>
    </location>
</feature>
<name>A0A194S9B1_RHOGW</name>
<dbReference type="SUPFAM" id="SSF55874">
    <property type="entry name" value="ATPase domain of HSP90 chaperone/DNA topoisomerase II/histidine kinase"/>
    <property type="match status" value="1"/>
</dbReference>
<sequence>MHPGDGVASPTRLRPQGAAPAPAAHLASRLTHAFKHSTNGDDHPDESATSGGELLPHHLLAYLHDQPLAVAVFPHAPLLEQDEGLPAPVYQNPALLHFLGQGIGGAAVSNHPRAEEHARQQGLTLADAVDDRSRDLLRRFLRDGVERAADASPSAPPASAGAIPSPGGHHSGPLRVFQPSTSSASSASSSTSSVSHSSSSYNPRPGRPGSAGSGTSFSSTSRYSRFQPHRQIAFQLLSGLNFSKVHWRATVYVEYGCTLLTMLPASTVANGGQFTETTECDEESDDLIRFGEEASTGARAGSASAGDFVGNGGGDDDETVAGGGTRDEPYAPNGPEPSPTPSEARSEPERFPASVQHARHRLGKRTEGERIGDHEISHDGARDAVSLEGLAFTSWHAPVGLFRVNRDLSITQANPKWRQTCGLTEGETNDAWPARIHPDDRERVVDHYRRISEELPIERDEQEFRWLPTSGSRERWCVCVIEPAIVNGVMNGYCGYLLNINKHKLAATASELREEQLRHELALLSETTSVGLVRIDLDGHFLSANEAWYGICRVERGSPLDVWSDNLHPDDFDWVFKQWKHSLDTREPFQARFRWKFGDVCLVQAVLNNRDAASATGWIGSVTDVTAQARSEEKLLALSKEREERAEHYAREAEERRKIAVEEKKQQELLIDVTSHEIRNPISAILQNADFTRSSLQSFRGRLGQLKERGALPAELDDELLHDLDEDIEALDAISECGMAQERIANDILGLAQIQLSKYSITPVVFDLTTSLRNICRMFKTECRAKSIELQLVVGSSLARLGPRAKVFADPTRLTQVLVNLLSNAIRFTAKSDKRVVTITVEVSAQPPGRDSPLIPPAETEYKIDKQKPVYLFFSVEDTGPGMTEEETGRLFAKFMQASPFTHTTWGGSGLGLWIARNLCELQMGRIEVASTVGQGSIFRCFITARSVDAGPSHSSDVLPVVDGIDAPNAERGRAPTIFLAKPDESLPLKGMTILCCEDNQINRTVLKRQLAKQGCEHILLACDGQEGLEILKKQPDGKVDCILMDIEMPIMDGLQATRAIRLAEQQGERSGHQRIVGLTGNARVEQKQAALDAGMETVVTKPYKVPDLVARILQDAPDIEPTAPKQASSAGAGLSSSFVPSGDHGEVITKLSTGATVEIITPGSPAPSSSSSLRAGASDDRSLPPGSHEMIMGRSTEGDGGGEVMIDKDSVDRAASSMQRHGEGRALPPSQTEPRSLEK</sequence>
<dbReference type="SMART" id="SM00091">
    <property type="entry name" value="PAS"/>
    <property type="match status" value="2"/>
</dbReference>
<dbReference type="InterPro" id="IPR000014">
    <property type="entry name" value="PAS"/>
</dbReference>
<dbReference type="GO" id="GO:0000155">
    <property type="term" value="F:phosphorelay sensor kinase activity"/>
    <property type="evidence" value="ECO:0007669"/>
    <property type="project" value="InterPro"/>
</dbReference>
<feature type="region of interest" description="Disordered" evidence="7">
    <location>
        <begin position="1121"/>
        <end position="1142"/>
    </location>
</feature>
<dbReference type="InterPro" id="IPR003661">
    <property type="entry name" value="HisK_dim/P_dom"/>
</dbReference>
<evidence type="ECO:0000259" key="8">
    <source>
        <dbReference type="PROSITE" id="PS50109"/>
    </source>
</evidence>
<evidence type="ECO:0000259" key="9">
    <source>
        <dbReference type="PROSITE" id="PS50110"/>
    </source>
</evidence>
<keyword evidence="11" id="KW-1185">Reference proteome</keyword>
<protein>
    <recommendedName>
        <fullName evidence="2">histidine kinase</fullName>
        <ecNumber evidence="2">2.7.13.3</ecNumber>
    </recommendedName>
</protein>
<gene>
    <name evidence="10" type="ORF">RHOBADRAFT_51196</name>
</gene>
<feature type="modified residue" description="4-aspartylphosphate" evidence="6">
    <location>
        <position position="1046"/>
    </location>
</feature>
<dbReference type="SUPFAM" id="SSF55785">
    <property type="entry name" value="PYP-like sensor domain (PAS domain)"/>
    <property type="match status" value="2"/>
</dbReference>
<organism evidence="10 11">
    <name type="scientific">Rhodotorula graminis (strain WP1)</name>
    <dbReference type="NCBI Taxonomy" id="578459"/>
    <lineage>
        <taxon>Eukaryota</taxon>
        <taxon>Fungi</taxon>
        <taxon>Dikarya</taxon>
        <taxon>Basidiomycota</taxon>
        <taxon>Pucciniomycotina</taxon>
        <taxon>Microbotryomycetes</taxon>
        <taxon>Sporidiobolales</taxon>
        <taxon>Sporidiobolaceae</taxon>
        <taxon>Rhodotorula</taxon>
    </lineage>
</organism>
<dbReference type="OrthoDB" id="60033at2759"/>
<dbReference type="EC" id="2.7.13.3" evidence="2"/>
<feature type="compositionally biased region" description="Low complexity" evidence="7">
    <location>
        <begin position="150"/>
        <end position="168"/>
    </location>
</feature>
<dbReference type="Gene3D" id="1.10.287.130">
    <property type="match status" value="1"/>
</dbReference>
<feature type="compositionally biased region" description="Low complexity" evidence="7">
    <location>
        <begin position="1163"/>
        <end position="1177"/>
    </location>
</feature>
<dbReference type="SUPFAM" id="SSF52172">
    <property type="entry name" value="CheY-like"/>
    <property type="match status" value="1"/>
</dbReference>
<accession>A0A194S9B1</accession>
<feature type="compositionally biased region" description="Polar residues" evidence="7">
    <location>
        <begin position="1230"/>
        <end position="1240"/>
    </location>
</feature>
<evidence type="ECO:0000256" key="2">
    <source>
        <dbReference type="ARBA" id="ARBA00012438"/>
    </source>
</evidence>
<dbReference type="CDD" id="cd00082">
    <property type="entry name" value="HisKA"/>
    <property type="match status" value="1"/>
</dbReference>
<dbReference type="SMART" id="SM00387">
    <property type="entry name" value="HATPase_c"/>
    <property type="match status" value="1"/>
</dbReference>
<dbReference type="InterPro" id="IPR001789">
    <property type="entry name" value="Sig_transdc_resp-reg_receiver"/>
</dbReference>
<dbReference type="Gene3D" id="3.40.50.2300">
    <property type="match status" value="1"/>
</dbReference>
<evidence type="ECO:0000256" key="4">
    <source>
        <dbReference type="ARBA" id="ARBA00022679"/>
    </source>
</evidence>
<dbReference type="InterPro" id="IPR004358">
    <property type="entry name" value="Sig_transdc_His_kin-like_C"/>
</dbReference>
<dbReference type="EMBL" id="KQ474074">
    <property type="protein sequence ID" value="KPV77318.1"/>
    <property type="molecule type" value="Genomic_DNA"/>
</dbReference>
<dbReference type="InterPro" id="IPR003594">
    <property type="entry name" value="HATPase_dom"/>
</dbReference>
<dbReference type="STRING" id="578459.A0A194S9B1"/>
<proteinExistence type="predicted"/>
<evidence type="ECO:0000256" key="7">
    <source>
        <dbReference type="SAM" id="MobiDB-lite"/>
    </source>
</evidence>
<feature type="region of interest" description="Disordered" evidence="7">
    <location>
        <begin position="295"/>
        <end position="373"/>
    </location>
</feature>
<dbReference type="PANTHER" id="PTHR43047">
    <property type="entry name" value="TWO-COMPONENT HISTIDINE PROTEIN KINASE"/>
    <property type="match status" value="1"/>
</dbReference>
<dbReference type="InterPro" id="IPR036890">
    <property type="entry name" value="HATPase_C_sf"/>
</dbReference>
<feature type="domain" description="Response regulatory" evidence="9">
    <location>
        <begin position="993"/>
        <end position="1117"/>
    </location>
</feature>
<dbReference type="GeneID" id="28976156"/>
<keyword evidence="5" id="KW-0418">Kinase</keyword>
<evidence type="ECO:0000256" key="1">
    <source>
        <dbReference type="ARBA" id="ARBA00000085"/>
    </source>
</evidence>
<evidence type="ECO:0000256" key="3">
    <source>
        <dbReference type="ARBA" id="ARBA00022553"/>
    </source>
</evidence>
<dbReference type="RefSeq" id="XP_018273367.1">
    <property type="nucleotide sequence ID" value="XM_018415708.1"/>
</dbReference>